<dbReference type="PANTHER" id="PTHR30469:SF11">
    <property type="entry name" value="BLL4320 PROTEIN"/>
    <property type="match status" value="1"/>
</dbReference>
<dbReference type="InterPro" id="IPR058792">
    <property type="entry name" value="Beta-barrel_RND_2"/>
</dbReference>
<feature type="signal peptide" evidence="3">
    <location>
        <begin position="1"/>
        <end position="21"/>
    </location>
</feature>
<dbReference type="Gene3D" id="2.40.30.170">
    <property type="match status" value="1"/>
</dbReference>
<feature type="domain" description="Multidrug resistance protein MdtA-like barrel-sandwich hybrid" evidence="4">
    <location>
        <begin position="83"/>
        <end position="209"/>
    </location>
</feature>
<dbReference type="Gene3D" id="2.40.50.100">
    <property type="match status" value="1"/>
</dbReference>
<evidence type="ECO:0000256" key="1">
    <source>
        <dbReference type="ARBA" id="ARBA00009477"/>
    </source>
</evidence>
<dbReference type="RefSeq" id="WP_179217742.1">
    <property type="nucleotide sequence ID" value="NZ_CP067129.1"/>
</dbReference>
<evidence type="ECO:0000313" key="7">
    <source>
        <dbReference type="EMBL" id="SNT75059.1"/>
    </source>
</evidence>
<feature type="region of interest" description="Disordered" evidence="2">
    <location>
        <begin position="34"/>
        <end position="53"/>
    </location>
</feature>
<dbReference type="InterPro" id="IPR006143">
    <property type="entry name" value="RND_pump_MFP"/>
</dbReference>
<accession>A0A239PXM0</accession>
<name>A0A239PXM0_9RHOB</name>
<dbReference type="GO" id="GO:1990281">
    <property type="term" value="C:efflux pump complex"/>
    <property type="evidence" value="ECO:0007669"/>
    <property type="project" value="TreeGrafter"/>
</dbReference>
<dbReference type="Gene3D" id="1.10.287.470">
    <property type="entry name" value="Helix hairpin bin"/>
    <property type="match status" value="1"/>
</dbReference>
<evidence type="ECO:0000259" key="4">
    <source>
        <dbReference type="Pfam" id="PF25917"/>
    </source>
</evidence>
<feature type="region of interest" description="Disordered" evidence="2">
    <location>
        <begin position="356"/>
        <end position="395"/>
    </location>
</feature>
<reference evidence="7 8" key="1">
    <citation type="submission" date="2017-07" db="EMBL/GenBank/DDBJ databases">
        <authorList>
            <person name="Sun Z.S."/>
            <person name="Albrecht U."/>
            <person name="Echele G."/>
            <person name="Lee C.C."/>
        </authorList>
    </citation>
    <scope>NUCLEOTIDE SEQUENCE [LARGE SCALE GENOMIC DNA]</scope>
    <source>
        <strain evidence="7 8">DSM 14827</strain>
    </source>
</reference>
<dbReference type="Pfam" id="PF25989">
    <property type="entry name" value="YknX_C"/>
    <property type="match status" value="1"/>
</dbReference>
<feature type="domain" description="CusB-like beta-barrel" evidence="5">
    <location>
        <begin position="217"/>
        <end position="287"/>
    </location>
</feature>
<dbReference type="InterPro" id="IPR058637">
    <property type="entry name" value="YknX-like_C"/>
</dbReference>
<dbReference type="EMBL" id="FZQB01000009">
    <property type="protein sequence ID" value="SNT75059.1"/>
    <property type="molecule type" value="Genomic_DNA"/>
</dbReference>
<dbReference type="Pfam" id="PF25954">
    <property type="entry name" value="Beta-barrel_RND_2"/>
    <property type="match status" value="1"/>
</dbReference>
<feature type="chain" id="PRO_5013009254" evidence="3">
    <location>
        <begin position="22"/>
        <end position="395"/>
    </location>
</feature>
<keyword evidence="3" id="KW-0732">Signal</keyword>
<dbReference type="Pfam" id="PF25917">
    <property type="entry name" value="BSH_RND"/>
    <property type="match status" value="1"/>
</dbReference>
<dbReference type="Gene3D" id="2.40.420.20">
    <property type="match status" value="1"/>
</dbReference>
<evidence type="ECO:0000313" key="8">
    <source>
        <dbReference type="Proteomes" id="UP000198307"/>
    </source>
</evidence>
<evidence type="ECO:0000259" key="5">
    <source>
        <dbReference type="Pfam" id="PF25954"/>
    </source>
</evidence>
<gene>
    <name evidence="7" type="ORF">SAMN05444959_109141</name>
</gene>
<dbReference type="PANTHER" id="PTHR30469">
    <property type="entry name" value="MULTIDRUG RESISTANCE PROTEIN MDTA"/>
    <property type="match status" value="1"/>
</dbReference>
<evidence type="ECO:0000256" key="2">
    <source>
        <dbReference type="SAM" id="MobiDB-lite"/>
    </source>
</evidence>
<keyword evidence="8" id="KW-1185">Reference proteome</keyword>
<dbReference type="Proteomes" id="UP000198307">
    <property type="component" value="Unassembled WGS sequence"/>
</dbReference>
<proteinExistence type="inferred from homology"/>
<dbReference type="AlphaFoldDB" id="A0A239PXM0"/>
<organism evidence="7 8">
    <name type="scientific">Paracoccus seriniphilus</name>
    <dbReference type="NCBI Taxonomy" id="184748"/>
    <lineage>
        <taxon>Bacteria</taxon>
        <taxon>Pseudomonadati</taxon>
        <taxon>Pseudomonadota</taxon>
        <taxon>Alphaproteobacteria</taxon>
        <taxon>Rhodobacterales</taxon>
        <taxon>Paracoccaceae</taxon>
        <taxon>Paracoccus</taxon>
    </lineage>
</organism>
<sequence>MLKSASHILLAAALVAGAYYATFVHQPAEVTEAQTALSGQGGGAGPARGGAPRPAIVTTQPVSVVPYQDVFQAIGTVRSTSRVRVQNEVAGKVVSSELRANAEVVKGDTLIRLEDRAATLALRTAQAELAEAEDALKRLETLDAQGSAAVSPVQISEARTAVEIARTNVETAQYQLDQRNITAPISGSLGLSDIEVGTYLAVGTEIVTITNLDKLRVDFSLPDRALDFLAAGLEVDLRVPTRPGTVYKAVVTGVDTEIDPETRQIDVEARIDSSDIPVLPGSVVTVFASRPSVPAPSVPSLAVTWSNEGASVWAVREGLATRVPVQILHRDGDTVWLDAALENGSEVVVEGTQKLREGSPVMTPADARERSQPARDQTTSAKARKMDIAGLNDGE</sequence>
<dbReference type="GO" id="GO:0015562">
    <property type="term" value="F:efflux transmembrane transporter activity"/>
    <property type="evidence" value="ECO:0007669"/>
    <property type="project" value="TreeGrafter"/>
</dbReference>
<feature type="domain" description="YknX-like C-terminal permuted SH3-like" evidence="6">
    <location>
        <begin position="297"/>
        <end position="361"/>
    </location>
</feature>
<evidence type="ECO:0000259" key="6">
    <source>
        <dbReference type="Pfam" id="PF25989"/>
    </source>
</evidence>
<comment type="similarity">
    <text evidence="1">Belongs to the membrane fusion protein (MFP) (TC 8.A.1) family.</text>
</comment>
<protein>
    <submittedName>
        <fullName evidence="7">RND family efflux transporter, MFP subunit</fullName>
    </submittedName>
</protein>
<evidence type="ECO:0000256" key="3">
    <source>
        <dbReference type="SAM" id="SignalP"/>
    </source>
</evidence>
<feature type="compositionally biased region" description="Gly residues" evidence="2">
    <location>
        <begin position="39"/>
        <end position="48"/>
    </location>
</feature>
<dbReference type="NCBIfam" id="TIGR01730">
    <property type="entry name" value="RND_mfp"/>
    <property type="match status" value="1"/>
</dbReference>
<dbReference type="SUPFAM" id="SSF111369">
    <property type="entry name" value="HlyD-like secretion proteins"/>
    <property type="match status" value="1"/>
</dbReference>
<dbReference type="InterPro" id="IPR058625">
    <property type="entry name" value="MdtA-like_BSH"/>
</dbReference>